<sequence length="135" mass="14879">MDIGAAFCPNDLDHFNTALGSSHACFQEWSENELASPSLYGKTIIKSSRQFLDKYENLAEADIRGIQVKPLVLSLSEQPGQMILLAFLETILIEFRANSGLPNSDSEDPVEEKIPNSTGRLNELSAKSLIPQNVQ</sequence>
<feature type="region of interest" description="Disordered" evidence="1">
    <location>
        <begin position="100"/>
        <end position="135"/>
    </location>
</feature>
<reference evidence="3" key="2">
    <citation type="submission" date="2017-12" db="EMBL/GenBank/DDBJ databases">
        <title>Genome sequence of the Bar-tailed Godwit (Limosa lapponica baueri).</title>
        <authorList>
            <person name="Lima N.C.B."/>
            <person name="Parody-Merino A.M."/>
            <person name="Battley P.F."/>
            <person name="Fidler A.E."/>
            <person name="Prosdocimi F."/>
        </authorList>
    </citation>
    <scope>NUCLEOTIDE SEQUENCE [LARGE SCALE GENOMIC DNA]</scope>
</reference>
<protein>
    <submittedName>
        <fullName evidence="2">Uncharacterized protein</fullName>
    </submittedName>
</protein>
<organism evidence="2 3">
    <name type="scientific">Limosa lapponica baueri</name>
    <dbReference type="NCBI Taxonomy" id="1758121"/>
    <lineage>
        <taxon>Eukaryota</taxon>
        <taxon>Metazoa</taxon>
        <taxon>Chordata</taxon>
        <taxon>Craniata</taxon>
        <taxon>Vertebrata</taxon>
        <taxon>Euteleostomi</taxon>
        <taxon>Archelosauria</taxon>
        <taxon>Archosauria</taxon>
        <taxon>Dinosauria</taxon>
        <taxon>Saurischia</taxon>
        <taxon>Theropoda</taxon>
        <taxon>Coelurosauria</taxon>
        <taxon>Aves</taxon>
        <taxon>Neognathae</taxon>
        <taxon>Neoaves</taxon>
        <taxon>Charadriiformes</taxon>
        <taxon>Scolopacidae</taxon>
        <taxon>Limosa</taxon>
    </lineage>
</organism>
<reference evidence="3" key="1">
    <citation type="submission" date="2017-11" db="EMBL/GenBank/DDBJ databases">
        <authorList>
            <person name="Lima N.C."/>
            <person name="Parody-Merino A.M."/>
            <person name="Battley P.F."/>
            <person name="Fidler A.E."/>
            <person name="Prosdocimi F."/>
        </authorList>
    </citation>
    <scope>NUCLEOTIDE SEQUENCE [LARGE SCALE GENOMIC DNA]</scope>
</reference>
<dbReference type="EMBL" id="KZ506340">
    <property type="protein sequence ID" value="PKU40089.1"/>
    <property type="molecule type" value="Genomic_DNA"/>
</dbReference>
<gene>
    <name evidence="2" type="ORF">llap_9608</name>
</gene>
<proteinExistence type="predicted"/>
<evidence type="ECO:0000313" key="2">
    <source>
        <dbReference type="EMBL" id="PKU40089.1"/>
    </source>
</evidence>
<evidence type="ECO:0000256" key="1">
    <source>
        <dbReference type="SAM" id="MobiDB-lite"/>
    </source>
</evidence>
<dbReference type="AlphaFoldDB" id="A0A2I0U237"/>
<dbReference type="Proteomes" id="UP000233556">
    <property type="component" value="Unassembled WGS sequence"/>
</dbReference>
<name>A0A2I0U237_LIMLA</name>
<keyword evidence="3" id="KW-1185">Reference proteome</keyword>
<evidence type="ECO:0000313" key="3">
    <source>
        <dbReference type="Proteomes" id="UP000233556"/>
    </source>
</evidence>
<accession>A0A2I0U237</accession>